<sequence>MVSREKVAGEFILLETNCAVTNKSMRSCLARPYLSNEGTFMTLRICPSQVPVTAAVNQTDGGMMEKDLTEADQVDFYFRSWLKMDSEMSPMSG</sequence>
<dbReference type="AlphaFoldDB" id="A0AAN8NYW9"/>
<gene>
    <name evidence="1" type="ORF">RUM43_014715</name>
</gene>
<evidence type="ECO:0000313" key="2">
    <source>
        <dbReference type="Proteomes" id="UP001372834"/>
    </source>
</evidence>
<dbReference type="EMBL" id="JAWJWE010000045">
    <property type="protein sequence ID" value="KAK6617113.1"/>
    <property type="molecule type" value="Genomic_DNA"/>
</dbReference>
<name>A0AAN8NYW9_POLSC</name>
<evidence type="ECO:0000313" key="1">
    <source>
        <dbReference type="EMBL" id="KAK6617113.1"/>
    </source>
</evidence>
<dbReference type="Proteomes" id="UP001372834">
    <property type="component" value="Unassembled WGS sequence"/>
</dbReference>
<accession>A0AAN8NYW9</accession>
<comment type="caution">
    <text evidence="1">The sequence shown here is derived from an EMBL/GenBank/DDBJ whole genome shotgun (WGS) entry which is preliminary data.</text>
</comment>
<protein>
    <submittedName>
        <fullName evidence="1">Uncharacterized protein</fullName>
    </submittedName>
</protein>
<reference evidence="1 2" key="1">
    <citation type="submission" date="2023-10" db="EMBL/GenBank/DDBJ databases">
        <title>Genomes of two closely related lineages of the louse Polyplax serrata with different host specificities.</title>
        <authorList>
            <person name="Martinu J."/>
            <person name="Tarabai H."/>
            <person name="Stefka J."/>
            <person name="Hypsa V."/>
        </authorList>
    </citation>
    <scope>NUCLEOTIDE SEQUENCE [LARGE SCALE GENOMIC DNA]</scope>
    <source>
        <strain evidence="1">HR10_N</strain>
    </source>
</reference>
<organism evidence="1 2">
    <name type="scientific">Polyplax serrata</name>
    <name type="common">Common mouse louse</name>
    <dbReference type="NCBI Taxonomy" id="468196"/>
    <lineage>
        <taxon>Eukaryota</taxon>
        <taxon>Metazoa</taxon>
        <taxon>Ecdysozoa</taxon>
        <taxon>Arthropoda</taxon>
        <taxon>Hexapoda</taxon>
        <taxon>Insecta</taxon>
        <taxon>Pterygota</taxon>
        <taxon>Neoptera</taxon>
        <taxon>Paraneoptera</taxon>
        <taxon>Psocodea</taxon>
        <taxon>Troctomorpha</taxon>
        <taxon>Phthiraptera</taxon>
        <taxon>Anoplura</taxon>
        <taxon>Polyplacidae</taxon>
        <taxon>Polyplax</taxon>
    </lineage>
</organism>
<proteinExistence type="predicted"/>